<evidence type="ECO:0000259" key="1">
    <source>
        <dbReference type="PROSITE" id="PS51834"/>
    </source>
</evidence>
<organism evidence="2 3">
    <name type="scientific">[Candida] subhashii</name>
    <dbReference type="NCBI Taxonomy" id="561895"/>
    <lineage>
        <taxon>Eukaryota</taxon>
        <taxon>Fungi</taxon>
        <taxon>Dikarya</taxon>
        <taxon>Ascomycota</taxon>
        <taxon>Saccharomycotina</taxon>
        <taxon>Pichiomycetes</taxon>
        <taxon>Debaryomycetaceae</taxon>
        <taxon>Spathaspora</taxon>
    </lineage>
</organism>
<dbReference type="PROSITE" id="PS51834">
    <property type="entry name" value="DENN_FLCN_SMCR8"/>
    <property type="match status" value="1"/>
</dbReference>
<comment type="caution">
    <text evidence="2">The sequence shown here is derived from an EMBL/GenBank/DDBJ whole genome shotgun (WGS) entry which is preliminary data.</text>
</comment>
<dbReference type="RefSeq" id="XP_049260843.1">
    <property type="nucleotide sequence ID" value="XM_049409989.1"/>
</dbReference>
<gene>
    <name evidence="2" type="ORF">J8A68_005876</name>
</gene>
<keyword evidence="3" id="KW-1185">Reference proteome</keyword>
<dbReference type="AlphaFoldDB" id="A0A8J5QLB1"/>
<dbReference type="InterPro" id="IPR037521">
    <property type="entry name" value="FLCN/SMCR8_DENN"/>
</dbReference>
<reference evidence="2 3" key="1">
    <citation type="journal article" date="2021" name="DNA Res.">
        <title>Genome analysis of Candida subhashii reveals its hybrid nature and dual mitochondrial genome conformations.</title>
        <authorList>
            <person name="Mixao V."/>
            <person name="Hegedusova E."/>
            <person name="Saus E."/>
            <person name="Pryszcz L.P."/>
            <person name="Cillingova A."/>
            <person name="Nosek J."/>
            <person name="Gabaldon T."/>
        </authorList>
    </citation>
    <scope>NUCLEOTIDE SEQUENCE [LARGE SCALE GENOMIC DNA]</scope>
    <source>
        <strain evidence="2 3">CBS 10753</strain>
    </source>
</reference>
<evidence type="ECO:0000313" key="3">
    <source>
        <dbReference type="Proteomes" id="UP000694255"/>
    </source>
</evidence>
<dbReference type="EMBL" id="JAGSYN010000276">
    <property type="protein sequence ID" value="KAG7660610.1"/>
    <property type="molecule type" value="Genomic_DNA"/>
</dbReference>
<dbReference type="PANTHER" id="PTHR31441:SF2">
    <property type="entry name" value="FOLLICULIN"/>
    <property type="match status" value="1"/>
</dbReference>
<dbReference type="PANTHER" id="PTHR31441">
    <property type="entry name" value="FOLLICULIN FAMILY MEMBER"/>
    <property type="match status" value="1"/>
</dbReference>
<accession>A0A8J5QLB1</accession>
<dbReference type="InterPro" id="IPR037520">
    <property type="entry name" value="Folliculin/SMCR8_longin"/>
</dbReference>
<dbReference type="InterPro" id="IPR021713">
    <property type="entry name" value="Folliculin"/>
</dbReference>
<dbReference type="GO" id="GO:1904263">
    <property type="term" value="P:positive regulation of TORC1 signaling"/>
    <property type="evidence" value="ECO:0007669"/>
    <property type="project" value="TreeGrafter"/>
</dbReference>
<dbReference type="OrthoDB" id="5599713at2759"/>
<dbReference type="GO" id="GO:0005096">
    <property type="term" value="F:GTPase activator activity"/>
    <property type="evidence" value="ECO:0007669"/>
    <property type="project" value="InterPro"/>
</dbReference>
<evidence type="ECO:0000313" key="2">
    <source>
        <dbReference type="EMBL" id="KAG7660610.1"/>
    </source>
</evidence>
<dbReference type="Proteomes" id="UP000694255">
    <property type="component" value="Unassembled WGS sequence"/>
</dbReference>
<sequence length="238" mass="27040">MANYIVCLAHFCELHGPSTIVCTQVTTENKKEEYILPSNSRVQVCSSCQLILPDEDAVNIVTKDSTANSNANTTRVFISTHYPLSQKRYTSLTKLVMKSLSVETTAESSKPMFYGDMIYGYCINKIFKINDLNARGSERKYSLMLISDSETDLLMNWDIITIYFNEIIDMIQQRVATITEENIKRDTANGSNLGMLGNEKYLRRSLIKPKSLVELTNDTGIFVKIHLWAVELLKDILK</sequence>
<dbReference type="Pfam" id="PF11704">
    <property type="entry name" value="Folliculin"/>
    <property type="match status" value="1"/>
</dbReference>
<protein>
    <recommendedName>
        <fullName evidence="1">UDENN FLCN/SMCR8-type domain-containing protein</fullName>
    </recommendedName>
</protein>
<feature type="domain" description="UDENN FLCN/SMCR8-type" evidence="1">
    <location>
        <begin position="56"/>
        <end position="238"/>
    </location>
</feature>
<dbReference type="GeneID" id="73472676"/>
<proteinExistence type="predicted"/>
<dbReference type="GO" id="GO:0005829">
    <property type="term" value="C:cytosol"/>
    <property type="evidence" value="ECO:0007669"/>
    <property type="project" value="TreeGrafter"/>
</dbReference>
<name>A0A8J5QLB1_9ASCO</name>